<name>A0A644X134_9ZZZZ</name>
<dbReference type="InterPro" id="IPR052922">
    <property type="entry name" value="Cytidylate_Kinase-2"/>
</dbReference>
<evidence type="ECO:0008006" key="2">
    <source>
        <dbReference type="Google" id="ProtNLM"/>
    </source>
</evidence>
<dbReference type="Gene3D" id="3.40.50.300">
    <property type="entry name" value="P-loop containing nucleotide triphosphate hydrolases"/>
    <property type="match status" value="1"/>
</dbReference>
<dbReference type="PANTHER" id="PTHR37816:SF3">
    <property type="entry name" value="MODULATES DNA TOPOLOGY"/>
    <property type="match status" value="1"/>
</dbReference>
<dbReference type="SUPFAM" id="SSF52540">
    <property type="entry name" value="P-loop containing nucleoside triphosphate hydrolases"/>
    <property type="match status" value="1"/>
</dbReference>
<accession>A0A644X134</accession>
<evidence type="ECO:0000313" key="1">
    <source>
        <dbReference type="EMBL" id="MPM07884.1"/>
    </source>
</evidence>
<proteinExistence type="predicted"/>
<dbReference type="EMBL" id="VSSQ01001386">
    <property type="protein sequence ID" value="MPM07884.1"/>
    <property type="molecule type" value="Genomic_DNA"/>
</dbReference>
<protein>
    <recommendedName>
        <fullName evidence="2">Shikimate kinase</fullName>
    </recommendedName>
</protein>
<sequence>MNRVIIIGCGGSGKSTLARNLSKKTSLPVIHLDKIFWKEGWVNISREEFNTFLKEELKKDKWIIDGNYDRTLKERLKACDTVIYLDYSRITCIYGVIKRTLLNYGKVRPDMSEGCPERFDMEFMKWIWNFNKNHRDDFYNILKAEREKSVYIFNNRKDCNKFLNSINVD</sequence>
<gene>
    <name evidence="1" type="ORF">SDC9_54193</name>
</gene>
<organism evidence="1">
    <name type="scientific">bioreactor metagenome</name>
    <dbReference type="NCBI Taxonomy" id="1076179"/>
    <lineage>
        <taxon>unclassified sequences</taxon>
        <taxon>metagenomes</taxon>
        <taxon>ecological metagenomes</taxon>
    </lineage>
</organism>
<dbReference type="AlphaFoldDB" id="A0A644X134"/>
<comment type="caution">
    <text evidence="1">The sequence shown here is derived from an EMBL/GenBank/DDBJ whole genome shotgun (WGS) entry which is preliminary data.</text>
</comment>
<dbReference type="InterPro" id="IPR027417">
    <property type="entry name" value="P-loop_NTPase"/>
</dbReference>
<dbReference type="NCBIfam" id="NF005994">
    <property type="entry name" value="PRK08118.1"/>
    <property type="match status" value="1"/>
</dbReference>
<reference evidence="1" key="1">
    <citation type="submission" date="2019-08" db="EMBL/GenBank/DDBJ databases">
        <authorList>
            <person name="Kucharzyk K."/>
            <person name="Murdoch R.W."/>
            <person name="Higgins S."/>
            <person name="Loffler F."/>
        </authorList>
    </citation>
    <scope>NUCLEOTIDE SEQUENCE</scope>
</reference>
<dbReference type="PANTHER" id="PTHR37816">
    <property type="entry name" value="YALI0E33011P"/>
    <property type="match status" value="1"/>
</dbReference>